<proteinExistence type="inferred from homology"/>
<dbReference type="InterPro" id="IPR036928">
    <property type="entry name" value="AS_sf"/>
</dbReference>
<feature type="binding site" evidence="6">
    <location>
        <begin position="235"/>
        <end position="238"/>
    </location>
    <ligand>
        <name>substrate</name>
    </ligand>
</feature>
<dbReference type="PANTHER" id="PTHR46072">
    <property type="entry name" value="AMIDASE-RELATED-RELATED"/>
    <property type="match status" value="1"/>
</dbReference>
<dbReference type="SUPFAM" id="SSF75304">
    <property type="entry name" value="Amidase signature (AS) enzymes"/>
    <property type="match status" value="1"/>
</dbReference>
<dbReference type="InterPro" id="IPR023631">
    <property type="entry name" value="Amidase_dom"/>
</dbReference>
<feature type="active site" description="Acyl-ester intermediate" evidence="5">
    <location>
        <position position="238"/>
    </location>
</feature>
<evidence type="ECO:0000313" key="8">
    <source>
        <dbReference type="EMBL" id="PLB42243.1"/>
    </source>
</evidence>
<evidence type="ECO:0000256" key="3">
    <source>
        <dbReference type="ARBA" id="ARBA00012922"/>
    </source>
</evidence>
<feature type="binding site" evidence="6">
    <location>
        <position position="214"/>
    </location>
    <ligand>
        <name>substrate</name>
    </ligand>
</feature>
<dbReference type="EC" id="3.5.1.4" evidence="3"/>
<evidence type="ECO:0000256" key="5">
    <source>
        <dbReference type="PIRSR" id="PIRSR001221-1"/>
    </source>
</evidence>
<dbReference type="AlphaFoldDB" id="A0A2I2FNP3"/>
<dbReference type="RefSeq" id="XP_024676255.1">
    <property type="nucleotide sequence ID" value="XM_024815752.1"/>
</dbReference>
<protein>
    <recommendedName>
        <fullName evidence="3">amidase</fullName>
        <ecNumber evidence="3">3.5.1.4</ecNumber>
    </recommendedName>
</protein>
<dbReference type="PANTHER" id="PTHR46072:SF11">
    <property type="entry name" value="AMIDASE-RELATED"/>
    <property type="match status" value="1"/>
</dbReference>
<accession>A0A2I2FNP3</accession>
<evidence type="ECO:0000313" key="9">
    <source>
        <dbReference type="Proteomes" id="UP000234585"/>
    </source>
</evidence>
<comment type="similarity">
    <text evidence="2">Belongs to the amidase family.</text>
</comment>
<dbReference type="GeneID" id="36522912"/>
<gene>
    <name evidence="8" type="ORF">BDW47DRAFT_122017</name>
</gene>
<dbReference type="InterPro" id="IPR020556">
    <property type="entry name" value="Amidase_CS"/>
</dbReference>
<dbReference type="EMBL" id="KZ559118">
    <property type="protein sequence ID" value="PLB42243.1"/>
    <property type="molecule type" value="Genomic_DNA"/>
</dbReference>
<reference evidence="8 9" key="1">
    <citation type="submission" date="2017-12" db="EMBL/GenBank/DDBJ databases">
        <authorList>
            <consortium name="DOE Joint Genome Institute"/>
            <person name="Haridas S."/>
            <person name="Kjaerbolling I."/>
            <person name="Vesth T.C."/>
            <person name="Frisvad J.C."/>
            <person name="Nybo J.L."/>
            <person name="Theobald S."/>
            <person name="Kuo A."/>
            <person name="Bowyer P."/>
            <person name="Matsuda Y."/>
            <person name="Mondo S."/>
            <person name="Lyhne E.K."/>
            <person name="Kogle M.E."/>
            <person name="Clum A."/>
            <person name="Lipzen A."/>
            <person name="Salamov A."/>
            <person name="Ngan C.Y."/>
            <person name="Daum C."/>
            <person name="Chiniquy J."/>
            <person name="Barry K."/>
            <person name="LaButti K."/>
            <person name="Simmons B.A."/>
            <person name="Magnuson J.K."/>
            <person name="Mortensen U.H."/>
            <person name="Larsen T.O."/>
            <person name="Grigoriev I.V."/>
            <person name="Baker S.E."/>
            <person name="Andersen M.R."/>
            <person name="Nordberg H.P."/>
            <person name="Cantor M.N."/>
            <person name="Hua S.X."/>
        </authorList>
    </citation>
    <scope>NUCLEOTIDE SEQUENCE [LARGE SCALE GENOMIC DNA]</scope>
    <source>
        <strain evidence="8 9">CBS 102.13</strain>
    </source>
</reference>
<comment type="catalytic activity">
    <reaction evidence="1">
        <text>a monocarboxylic acid amide + H2O = a monocarboxylate + NH4(+)</text>
        <dbReference type="Rhea" id="RHEA:12020"/>
        <dbReference type="ChEBI" id="CHEBI:15377"/>
        <dbReference type="ChEBI" id="CHEBI:28938"/>
        <dbReference type="ChEBI" id="CHEBI:35757"/>
        <dbReference type="ChEBI" id="CHEBI:83628"/>
        <dbReference type="EC" id="3.5.1.4"/>
    </reaction>
</comment>
<keyword evidence="4" id="KW-0378">Hydrolase</keyword>
<dbReference type="PIRSF" id="PIRSF001221">
    <property type="entry name" value="Amidase_fungi"/>
    <property type="match status" value="1"/>
</dbReference>
<feature type="active site" description="Charge relay system" evidence="5">
    <location>
        <position position="214"/>
    </location>
</feature>
<feature type="active site" description="Charge relay system" evidence="5">
    <location>
        <position position="138"/>
    </location>
</feature>
<feature type="domain" description="Amidase" evidence="7">
    <location>
        <begin position="83"/>
        <end position="520"/>
    </location>
</feature>
<name>A0A2I2FNP3_ASPCN</name>
<dbReference type="OrthoDB" id="6428749at2759"/>
<dbReference type="PROSITE" id="PS00571">
    <property type="entry name" value="AMIDASES"/>
    <property type="match status" value="1"/>
</dbReference>
<dbReference type="Proteomes" id="UP000234585">
    <property type="component" value="Unassembled WGS sequence"/>
</dbReference>
<evidence type="ECO:0000256" key="6">
    <source>
        <dbReference type="PIRSR" id="PIRSR001221-2"/>
    </source>
</evidence>
<dbReference type="Pfam" id="PF01425">
    <property type="entry name" value="Amidase"/>
    <property type="match status" value="1"/>
</dbReference>
<sequence>MVSQEWQVLIDEKRAQREASIPSQWKIPKRVADKVSPTASVSAFQLLEETDILTKEQREITEVHDATFLLERLATGKVSSQAVTTAFCKRAAVAQQLTNCLTEIFFDEALARARFLDDYLERNGKPMGPFHGLPISIKDMFMIKEQFATLGYVSYLTKPKADENSFVIDILLEGGAVLYCKTTVPQGLFIMEGYSQVFGQTMNPHNLSLGPGGSSSGEGALVSFRGSILGLGSDIGGSIRAPSLCNGVFGMKLSSDRLPYAKQQELFPKGWPSIVCSLGPLAHSARDLSLFCKSVLQAQPWRRDSTAYALPWRELPSKPKLRIGVWSDDPSFPVHPPVSRILASATAKLRDAGHELIMISDAPSLANAVMTACRSFALDTEQAPIKPLRDANEDLHPALEETIAQTFPEGHVPDLSEVWAVNATKEDIREEWAQVWWGNDLDVLICPGSRSTSVPHGKYGPPAWTLIWNLLDFPASVVPYLKADKELDNQPAEDFDPLVAHGAPGSIQIVGWRFQDEEVLQATEIISQALHSQPPTPLKPMLNKL</sequence>
<evidence type="ECO:0000259" key="7">
    <source>
        <dbReference type="Pfam" id="PF01425"/>
    </source>
</evidence>
<evidence type="ECO:0000256" key="4">
    <source>
        <dbReference type="ARBA" id="ARBA00022801"/>
    </source>
</evidence>
<feature type="binding site" evidence="6">
    <location>
        <position position="188"/>
    </location>
    <ligand>
        <name>substrate</name>
    </ligand>
</feature>
<evidence type="ECO:0000256" key="2">
    <source>
        <dbReference type="ARBA" id="ARBA00009199"/>
    </source>
</evidence>
<dbReference type="GO" id="GO:0004040">
    <property type="term" value="F:amidase activity"/>
    <property type="evidence" value="ECO:0007669"/>
    <property type="project" value="UniProtKB-EC"/>
</dbReference>
<evidence type="ECO:0000256" key="1">
    <source>
        <dbReference type="ARBA" id="ARBA00001311"/>
    </source>
</evidence>
<dbReference type="STRING" id="41067.A0A2I2FNP3"/>
<keyword evidence="9" id="KW-1185">Reference proteome</keyword>
<organism evidence="8 9">
    <name type="scientific">Aspergillus candidus</name>
    <dbReference type="NCBI Taxonomy" id="41067"/>
    <lineage>
        <taxon>Eukaryota</taxon>
        <taxon>Fungi</taxon>
        <taxon>Dikarya</taxon>
        <taxon>Ascomycota</taxon>
        <taxon>Pezizomycotina</taxon>
        <taxon>Eurotiomycetes</taxon>
        <taxon>Eurotiomycetidae</taxon>
        <taxon>Eurotiales</taxon>
        <taxon>Aspergillaceae</taxon>
        <taxon>Aspergillus</taxon>
        <taxon>Aspergillus subgen. Circumdati</taxon>
    </lineage>
</organism>
<dbReference type="Gene3D" id="3.90.1300.10">
    <property type="entry name" value="Amidase signature (AS) domain"/>
    <property type="match status" value="1"/>
</dbReference>